<organism evidence="1">
    <name type="scientific">Anguilla anguilla</name>
    <name type="common">European freshwater eel</name>
    <name type="synonym">Muraena anguilla</name>
    <dbReference type="NCBI Taxonomy" id="7936"/>
    <lineage>
        <taxon>Eukaryota</taxon>
        <taxon>Metazoa</taxon>
        <taxon>Chordata</taxon>
        <taxon>Craniata</taxon>
        <taxon>Vertebrata</taxon>
        <taxon>Euteleostomi</taxon>
        <taxon>Actinopterygii</taxon>
        <taxon>Neopterygii</taxon>
        <taxon>Teleostei</taxon>
        <taxon>Anguilliformes</taxon>
        <taxon>Anguillidae</taxon>
        <taxon>Anguilla</taxon>
    </lineage>
</organism>
<reference evidence="1" key="2">
    <citation type="journal article" date="2015" name="Fish Shellfish Immunol.">
        <title>Early steps in the European eel (Anguilla anguilla)-Vibrio vulnificus interaction in the gills: Role of the RtxA13 toxin.</title>
        <authorList>
            <person name="Callol A."/>
            <person name="Pajuelo D."/>
            <person name="Ebbesson L."/>
            <person name="Teles M."/>
            <person name="MacKenzie S."/>
            <person name="Amaro C."/>
        </authorList>
    </citation>
    <scope>NUCLEOTIDE SEQUENCE</scope>
</reference>
<name>A0A0E9W1G9_ANGAN</name>
<dbReference type="AlphaFoldDB" id="A0A0E9W1G9"/>
<protein>
    <submittedName>
        <fullName evidence="1">Uncharacterized protein</fullName>
    </submittedName>
</protein>
<reference evidence="1" key="1">
    <citation type="submission" date="2014-11" db="EMBL/GenBank/DDBJ databases">
        <authorList>
            <person name="Amaro Gonzalez C."/>
        </authorList>
    </citation>
    <scope>NUCLEOTIDE SEQUENCE</scope>
</reference>
<proteinExistence type="predicted"/>
<sequence>MQGTLIPASPGCVVLSDVP</sequence>
<evidence type="ECO:0000313" key="1">
    <source>
        <dbReference type="EMBL" id="JAH83390.1"/>
    </source>
</evidence>
<dbReference type="EMBL" id="GBXM01025187">
    <property type="protein sequence ID" value="JAH83390.1"/>
    <property type="molecule type" value="Transcribed_RNA"/>
</dbReference>
<accession>A0A0E9W1G9</accession>